<protein>
    <submittedName>
        <fullName evidence="4 6">Beta-lactamase/transpeptidase-like protein</fullName>
    </submittedName>
</protein>
<reference evidence="6" key="3">
    <citation type="submission" date="2025-04" db="UniProtKB">
        <authorList>
            <consortium name="RefSeq"/>
        </authorList>
    </citation>
    <scope>IDENTIFICATION</scope>
    <source>
        <strain evidence="6">CBS 304.34</strain>
    </source>
</reference>
<dbReference type="GeneID" id="54457993"/>
<name>A0A6A6Y8E6_9PEZI</name>
<proteinExistence type="inferred from homology"/>
<dbReference type="Pfam" id="PF00144">
    <property type="entry name" value="Beta-lactamase"/>
    <property type="match status" value="1"/>
</dbReference>
<evidence type="ECO:0000256" key="1">
    <source>
        <dbReference type="ARBA" id="ARBA00038215"/>
    </source>
</evidence>
<dbReference type="InterPro" id="IPR001466">
    <property type="entry name" value="Beta-lactam-related"/>
</dbReference>
<sequence>MDDSLVARLKAQSAAIADIQRVAGTPGLSLGVFHHGRILHTAHFGRRDVGSLEPVNDDSVYFVASAFKIVTVSAIARLVTDGLLGWDVPVRDYLPAFQQRHDEVGLKATIRDLIANRTGWPMASCYWGQQNGEQLLDKSEFVSIANSLEAVKPFRSTFIYSQWNYCLIHIIVESVTGKSFGHFVREAIFEPLHLTSSTFDIPTTTNLAKPHATRNDGSACSITTNNFDSSTGLAAGGGGKSTIKEMLTIYMALLAAYRHQVDNNVDTTPNSPFTQLRTIFTPHIHVTRSQLDKQAYCLGLYRTQLPGNLSCASINSLMLRNKIPIFGDASGTDIFHHSSTTPGYFGAMYMVPSTQSGVVVLTNATPLMDAADFSAQLLLSVLLGVKAPAHLLSLAKTAAKTQIGWYDQLSSFLASGKTDTPPTHPLSAYSGTYINAAHNFRILVTPRADGLHVSMQGKPLTTYVLKPWDGDSFSWEVDRERELIDRGMFLTPFPQIHLMHFGVTEKAVQSLTWQHDPLAEPELFQRDDGEALARL</sequence>
<dbReference type="InterPro" id="IPR012338">
    <property type="entry name" value="Beta-lactam/transpept-like"/>
</dbReference>
<comment type="similarity">
    <text evidence="1">Belongs to the peptidase S12 family.</text>
</comment>
<dbReference type="Gene3D" id="2.40.128.600">
    <property type="match status" value="1"/>
</dbReference>
<dbReference type="Gene3D" id="3.40.710.10">
    <property type="entry name" value="DD-peptidase/beta-lactamase superfamily"/>
    <property type="match status" value="1"/>
</dbReference>
<dbReference type="InterPro" id="IPR021860">
    <property type="entry name" value="Peptidase_S12_Pab87-rel_C"/>
</dbReference>
<dbReference type="AlphaFoldDB" id="A0A6A6Y8E6"/>
<dbReference type="SUPFAM" id="SSF56601">
    <property type="entry name" value="beta-lactamase/transpeptidase-like"/>
    <property type="match status" value="1"/>
</dbReference>
<reference evidence="6" key="2">
    <citation type="submission" date="2020-04" db="EMBL/GenBank/DDBJ databases">
        <authorList>
            <consortium name="NCBI Genome Project"/>
        </authorList>
    </citation>
    <scope>NUCLEOTIDE SEQUENCE</scope>
    <source>
        <strain evidence="6">CBS 304.34</strain>
    </source>
</reference>
<dbReference type="EMBL" id="MU003713">
    <property type="protein sequence ID" value="KAF2804405.1"/>
    <property type="molecule type" value="Genomic_DNA"/>
</dbReference>
<dbReference type="RefSeq" id="XP_033571369.1">
    <property type="nucleotide sequence ID" value="XM_033717100.1"/>
</dbReference>
<accession>A0A6A6Y8E6</accession>
<evidence type="ECO:0000259" key="3">
    <source>
        <dbReference type="Pfam" id="PF11954"/>
    </source>
</evidence>
<gene>
    <name evidence="4 6" type="ORF">BDZ99DRAFT_425709</name>
</gene>
<dbReference type="Proteomes" id="UP000504636">
    <property type="component" value="Unplaced"/>
</dbReference>
<dbReference type="Pfam" id="PF11954">
    <property type="entry name" value="DUF3471"/>
    <property type="match status" value="1"/>
</dbReference>
<dbReference type="InterPro" id="IPR050491">
    <property type="entry name" value="AmpC-like"/>
</dbReference>
<evidence type="ECO:0000313" key="6">
    <source>
        <dbReference type="RefSeq" id="XP_033571369.1"/>
    </source>
</evidence>
<evidence type="ECO:0000259" key="2">
    <source>
        <dbReference type="Pfam" id="PF00144"/>
    </source>
</evidence>
<evidence type="ECO:0000313" key="4">
    <source>
        <dbReference type="EMBL" id="KAF2804405.1"/>
    </source>
</evidence>
<feature type="domain" description="Peptidase S12 Pab87-related C-terminal" evidence="3">
    <location>
        <begin position="418"/>
        <end position="522"/>
    </location>
</feature>
<dbReference type="OrthoDB" id="5946976at2759"/>
<dbReference type="PANTHER" id="PTHR46825">
    <property type="entry name" value="D-ALANYL-D-ALANINE-CARBOXYPEPTIDASE/ENDOPEPTIDASE AMPH"/>
    <property type="match status" value="1"/>
</dbReference>
<keyword evidence="5" id="KW-1185">Reference proteome</keyword>
<reference evidence="4 6" key="1">
    <citation type="journal article" date="2020" name="Stud. Mycol.">
        <title>101 Dothideomycetes genomes: a test case for predicting lifestyles and emergence of pathogens.</title>
        <authorList>
            <person name="Haridas S."/>
            <person name="Albert R."/>
            <person name="Binder M."/>
            <person name="Bloem J."/>
            <person name="Labutti K."/>
            <person name="Salamov A."/>
            <person name="Andreopoulos B."/>
            <person name="Baker S."/>
            <person name="Barry K."/>
            <person name="Bills G."/>
            <person name="Bluhm B."/>
            <person name="Cannon C."/>
            <person name="Castanera R."/>
            <person name="Culley D."/>
            <person name="Daum C."/>
            <person name="Ezra D."/>
            <person name="Gonzalez J."/>
            <person name="Henrissat B."/>
            <person name="Kuo A."/>
            <person name="Liang C."/>
            <person name="Lipzen A."/>
            <person name="Lutzoni F."/>
            <person name="Magnuson J."/>
            <person name="Mondo S."/>
            <person name="Nolan M."/>
            <person name="Ohm R."/>
            <person name="Pangilinan J."/>
            <person name="Park H.-J."/>
            <person name="Ramirez L."/>
            <person name="Alfaro M."/>
            <person name="Sun H."/>
            <person name="Tritt A."/>
            <person name="Yoshinaga Y."/>
            <person name="Zwiers L.-H."/>
            <person name="Turgeon B."/>
            <person name="Goodwin S."/>
            <person name="Spatafora J."/>
            <person name="Crous P."/>
            <person name="Grigoriev I."/>
        </authorList>
    </citation>
    <scope>NUCLEOTIDE SEQUENCE</scope>
    <source>
        <strain evidence="4 6">CBS 304.34</strain>
    </source>
</reference>
<evidence type="ECO:0000313" key="5">
    <source>
        <dbReference type="Proteomes" id="UP000504636"/>
    </source>
</evidence>
<feature type="domain" description="Beta-lactamase-related" evidence="2">
    <location>
        <begin position="22"/>
        <end position="374"/>
    </location>
</feature>
<organism evidence="4">
    <name type="scientific">Mytilinidion resinicola</name>
    <dbReference type="NCBI Taxonomy" id="574789"/>
    <lineage>
        <taxon>Eukaryota</taxon>
        <taxon>Fungi</taxon>
        <taxon>Dikarya</taxon>
        <taxon>Ascomycota</taxon>
        <taxon>Pezizomycotina</taxon>
        <taxon>Dothideomycetes</taxon>
        <taxon>Pleosporomycetidae</taxon>
        <taxon>Mytilinidiales</taxon>
        <taxon>Mytilinidiaceae</taxon>
        <taxon>Mytilinidion</taxon>
    </lineage>
</organism>
<dbReference type="PANTHER" id="PTHR46825:SF9">
    <property type="entry name" value="BETA-LACTAMASE-RELATED DOMAIN-CONTAINING PROTEIN"/>
    <property type="match status" value="1"/>
</dbReference>